<gene>
    <name evidence="5" type="ORF">ABVK25_001035</name>
</gene>
<protein>
    <recommendedName>
        <fullName evidence="4">Protein kinase domain-containing protein</fullName>
    </recommendedName>
</protein>
<dbReference type="InterPro" id="IPR050122">
    <property type="entry name" value="RTK"/>
</dbReference>
<organism evidence="5 6">
    <name type="scientific">Lepraria finkii</name>
    <dbReference type="NCBI Taxonomy" id="1340010"/>
    <lineage>
        <taxon>Eukaryota</taxon>
        <taxon>Fungi</taxon>
        <taxon>Dikarya</taxon>
        <taxon>Ascomycota</taxon>
        <taxon>Pezizomycotina</taxon>
        <taxon>Lecanoromycetes</taxon>
        <taxon>OSLEUM clade</taxon>
        <taxon>Lecanoromycetidae</taxon>
        <taxon>Lecanorales</taxon>
        <taxon>Lecanorineae</taxon>
        <taxon>Stereocaulaceae</taxon>
        <taxon>Lepraria</taxon>
    </lineage>
</organism>
<dbReference type="Proteomes" id="UP001590951">
    <property type="component" value="Unassembled WGS sequence"/>
</dbReference>
<keyword evidence="2" id="KW-0067">ATP-binding</keyword>
<comment type="subcellular location">
    <subcellularLocation>
        <location evidence="1">Membrane</location>
        <topology evidence="1">Single-pass membrane protein</topology>
    </subcellularLocation>
</comment>
<dbReference type="EMBL" id="JBHFEH010000002">
    <property type="protein sequence ID" value="KAL2058309.1"/>
    <property type="molecule type" value="Genomic_DNA"/>
</dbReference>
<comment type="caution">
    <text evidence="5">The sequence shown here is derived from an EMBL/GenBank/DDBJ whole genome shotgun (WGS) entry which is preliminary data.</text>
</comment>
<dbReference type="PROSITE" id="PS50011">
    <property type="entry name" value="PROTEIN_KINASE_DOM"/>
    <property type="match status" value="1"/>
</dbReference>
<evidence type="ECO:0000256" key="3">
    <source>
        <dbReference type="SAM" id="MobiDB-lite"/>
    </source>
</evidence>
<name>A0ABR4BNI0_9LECA</name>
<dbReference type="PROSITE" id="PS00107">
    <property type="entry name" value="PROTEIN_KINASE_ATP"/>
    <property type="match status" value="1"/>
</dbReference>
<dbReference type="InterPro" id="IPR017441">
    <property type="entry name" value="Protein_kinase_ATP_BS"/>
</dbReference>
<dbReference type="InterPro" id="IPR011009">
    <property type="entry name" value="Kinase-like_dom_sf"/>
</dbReference>
<feature type="compositionally biased region" description="Basic and acidic residues" evidence="3">
    <location>
        <begin position="1"/>
        <end position="19"/>
    </location>
</feature>
<evidence type="ECO:0000313" key="5">
    <source>
        <dbReference type="EMBL" id="KAL2058309.1"/>
    </source>
</evidence>
<proteinExistence type="predicted"/>
<dbReference type="PANTHER" id="PTHR24416:SF611">
    <property type="entry name" value="TYROSINE-PROTEIN KINASE TRANSMEMBRANE RECEPTOR ROR"/>
    <property type="match status" value="1"/>
</dbReference>
<keyword evidence="6" id="KW-1185">Reference proteome</keyword>
<keyword evidence="2" id="KW-0547">Nucleotide-binding</keyword>
<dbReference type="InterPro" id="IPR000719">
    <property type="entry name" value="Prot_kinase_dom"/>
</dbReference>
<feature type="region of interest" description="Disordered" evidence="3">
    <location>
        <begin position="1"/>
        <end position="22"/>
    </location>
</feature>
<dbReference type="Pfam" id="PF00069">
    <property type="entry name" value="Pkinase"/>
    <property type="match status" value="1"/>
</dbReference>
<feature type="domain" description="Protein kinase" evidence="4">
    <location>
        <begin position="90"/>
        <end position="231"/>
    </location>
</feature>
<evidence type="ECO:0000313" key="6">
    <source>
        <dbReference type="Proteomes" id="UP001590951"/>
    </source>
</evidence>
<feature type="binding site" evidence="2">
    <location>
        <position position="118"/>
    </location>
    <ligand>
        <name>ATP</name>
        <dbReference type="ChEBI" id="CHEBI:30616"/>
    </ligand>
</feature>
<reference evidence="5 6" key="1">
    <citation type="submission" date="2024-09" db="EMBL/GenBank/DDBJ databases">
        <title>Rethinking Asexuality: The Enigmatic Case of Functional Sexual Genes in Lepraria (Stereocaulaceae).</title>
        <authorList>
            <person name="Doellman M."/>
            <person name="Sun Y."/>
            <person name="Barcenas-Pena A."/>
            <person name="Lumbsch H.T."/>
            <person name="Grewe F."/>
        </authorList>
    </citation>
    <scope>NUCLEOTIDE SEQUENCE [LARGE SCALE GENOMIC DNA]</scope>
    <source>
        <strain evidence="5 6">Grewe 0041</strain>
    </source>
</reference>
<dbReference type="Gene3D" id="1.10.510.10">
    <property type="entry name" value="Transferase(Phosphotransferase) domain 1"/>
    <property type="match status" value="1"/>
</dbReference>
<evidence type="ECO:0000256" key="2">
    <source>
        <dbReference type="PROSITE-ProRule" id="PRU10141"/>
    </source>
</evidence>
<evidence type="ECO:0000259" key="4">
    <source>
        <dbReference type="PROSITE" id="PS50011"/>
    </source>
</evidence>
<accession>A0ABR4BNI0</accession>
<dbReference type="SUPFAM" id="SSF56112">
    <property type="entry name" value="Protein kinase-like (PK-like)"/>
    <property type="match status" value="1"/>
</dbReference>
<evidence type="ECO:0000256" key="1">
    <source>
        <dbReference type="ARBA" id="ARBA00004167"/>
    </source>
</evidence>
<sequence length="231" mass="25924">MASKDWPRAIRQSRHEDRTQAPSSISHAIFTSWRSDNQSLLTETERGGQEITQMHGVSKWNQSTKLHCDFISFLAICQWRGIDILGITWQPALERVGRGATAHIYQSQINPQISFAFKSVTPSSSGSDEFTIFRTLMSEVLVLGHPVIRNHANIVTLVGICWDVATSGVGEDAVWPVLIYEKAECGDLTQFMESEVGRDLPFDQHLHLCIDIGTALMVMHSCSTFHRDVKL</sequence>
<dbReference type="PANTHER" id="PTHR24416">
    <property type="entry name" value="TYROSINE-PROTEIN KINASE RECEPTOR"/>
    <property type="match status" value="1"/>
</dbReference>